<evidence type="ECO:0000259" key="3">
    <source>
        <dbReference type="PROSITE" id="PS51278"/>
    </source>
</evidence>
<dbReference type="PROSITE" id="PS51278">
    <property type="entry name" value="GATASE_TYPE_2"/>
    <property type="match status" value="1"/>
</dbReference>
<feature type="signal peptide" evidence="2">
    <location>
        <begin position="1"/>
        <end position="16"/>
    </location>
</feature>
<reference evidence="4" key="1">
    <citation type="submission" date="2023-01" db="EMBL/GenBank/DDBJ databases">
        <title>Metagenome sequencing of chrysophaentin producing Chrysophaeum taylorii.</title>
        <authorList>
            <person name="Davison J."/>
            <person name="Bewley C."/>
        </authorList>
    </citation>
    <scope>NUCLEOTIDE SEQUENCE</scope>
    <source>
        <strain evidence="4">NIES-1699</strain>
    </source>
</reference>
<dbReference type="Pfam" id="PF13230">
    <property type="entry name" value="GATase_4"/>
    <property type="match status" value="1"/>
</dbReference>
<evidence type="ECO:0000313" key="5">
    <source>
        <dbReference type="Proteomes" id="UP001230188"/>
    </source>
</evidence>
<dbReference type="PANTHER" id="PTHR43187:SF1">
    <property type="entry name" value="GLUTAMINE AMIDOTRANSFERASE DUG3-RELATED"/>
    <property type="match status" value="1"/>
</dbReference>
<keyword evidence="5" id="KW-1185">Reference proteome</keyword>
<dbReference type="CDD" id="cd01908">
    <property type="entry name" value="YafJ"/>
    <property type="match status" value="1"/>
</dbReference>
<dbReference type="InterPro" id="IPR052373">
    <property type="entry name" value="Gamma-glu_amide_hydrolase"/>
</dbReference>
<organism evidence="4 5">
    <name type="scientific">Chrysophaeum taylorii</name>
    <dbReference type="NCBI Taxonomy" id="2483200"/>
    <lineage>
        <taxon>Eukaryota</taxon>
        <taxon>Sar</taxon>
        <taxon>Stramenopiles</taxon>
        <taxon>Ochrophyta</taxon>
        <taxon>Pelagophyceae</taxon>
        <taxon>Pelagomonadales</taxon>
        <taxon>Pelagomonadaceae</taxon>
        <taxon>Chrysophaeum</taxon>
    </lineage>
</organism>
<evidence type="ECO:0000313" key="4">
    <source>
        <dbReference type="EMBL" id="KAJ8599927.1"/>
    </source>
</evidence>
<dbReference type="InterPro" id="IPR017932">
    <property type="entry name" value="GATase_2_dom"/>
</dbReference>
<dbReference type="Gene3D" id="3.60.20.10">
    <property type="entry name" value="Glutamine Phosphoribosylpyrophosphate, subunit 1, domain 1"/>
    <property type="match status" value="1"/>
</dbReference>
<feature type="chain" id="PRO_5042135359" description="Glutamine amidotransferase type-2 domain-containing protein" evidence="2">
    <location>
        <begin position="17"/>
        <end position="353"/>
    </location>
</feature>
<proteinExistence type="predicted"/>
<dbReference type="AlphaFoldDB" id="A0AAD7U7Y5"/>
<protein>
    <recommendedName>
        <fullName evidence="3">Glutamine amidotransferase type-2 domain-containing protein</fullName>
    </recommendedName>
</protein>
<dbReference type="InterPro" id="IPR029055">
    <property type="entry name" value="Ntn_hydrolases_N"/>
</dbReference>
<evidence type="ECO:0000256" key="1">
    <source>
        <dbReference type="ARBA" id="ARBA00022962"/>
    </source>
</evidence>
<feature type="domain" description="Glutamine amidotransferase type-2" evidence="3">
    <location>
        <begin position="16"/>
        <end position="321"/>
    </location>
</feature>
<keyword evidence="1" id="KW-0315">Glutamine amidotransferase</keyword>
<sequence>MVPPTWVLLVVPAVACRFVVYVGDEEMSAEELLVVPDHNIIGLGTADAEEHTPGARSSGRFNASQFACRNVDKNLDGWGVSWYVEGSDFPRRIRSPEAVAIDGRPHGELLKLIKGDPIIPFMATNNSCVSDVVPERRFPLRSKAILAHVRAASAGGLDKTNSHPFVYNTLTWVHNGAIAAFDEVKRRLRATLDPSILGLVAGDTDSEYAGAVFVDQLKGFPQGPSYSVDQLKAAMRTTLKHITELNEEFDDGNSLNFGVSDGKNLVVARYRSCPNEDPPTLYYKLARNGVVVASEPLDTDPHHLLDWTLLGKDRFLSYGPSVGVVVECIDPLTCDPCDTPAAAFHQGRLVVSK</sequence>
<dbReference type="Proteomes" id="UP001230188">
    <property type="component" value="Unassembled WGS sequence"/>
</dbReference>
<dbReference type="InterPro" id="IPR026869">
    <property type="entry name" value="EgtC-like"/>
</dbReference>
<name>A0AAD7U7Y5_9STRA</name>
<accession>A0AAD7U7Y5</accession>
<evidence type="ECO:0000256" key="2">
    <source>
        <dbReference type="SAM" id="SignalP"/>
    </source>
</evidence>
<dbReference type="EMBL" id="JAQMWT010000533">
    <property type="protein sequence ID" value="KAJ8599927.1"/>
    <property type="molecule type" value="Genomic_DNA"/>
</dbReference>
<keyword evidence="2" id="KW-0732">Signal</keyword>
<dbReference type="PANTHER" id="PTHR43187">
    <property type="entry name" value="GLUTAMINE AMIDOTRANSFERASE DUG3-RELATED"/>
    <property type="match status" value="1"/>
</dbReference>
<dbReference type="SUPFAM" id="SSF56235">
    <property type="entry name" value="N-terminal nucleophile aminohydrolases (Ntn hydrolases)"/>
    <property type="match status" value="1"/>
</dbReference>
<comment type="caution">
    <text evidence="4">The sequence shown here is derived from an EMBL/GenBank/DDBJ whole genome shotgun (WGS) entry which is preliminary data.</text>
</comment>
<gene>
    <name evidence="4" type="ORF">CTAYLR_002872</name>
</gene>